<dbReference type="InterPro" id="IPR014721">
    <property type="entry name" value="Ribsml_uS5_D2-typ_fold_subgr"/>
</dbReference>
<keyword evidence="3 11" id="KW-0227">DNA damage</keyword>
<dbReference type="GO" id="GO:0004252">
    <property type="term" value="F:serine-type endopeptidase activity"/>
    <property type="evidence" value="ECO:0007669"/>
    <property type="project" value="InterPro"/>
</dbReference>
<dbReference type="EMBL" id="JALBUF010000006">
    <property type="protein sequence ID" value="MCI0183875.1"/>
    <property type="molecule type" value="Genomic_DNA"/>
</dbReference>
<dbReference type="HAMAP" id="MF_01498">
    <property type="entry name" value="RadA_bact"/>
    <property type="match status" value="1"/>
</dbReference>
<evidence type="ECO:0000256" key="3">
    <source>
        <dbReference type="ARBA" id="ARBA00022763"/>
    </source>
</evidence>
<dbReference type="PANTHER" id="PTHR32472:SF10">
    <property type="entry name" value="DNA REPAIR PROTEIN RADA-LIKE PROTEIN"/>
    <property type="match status" value="1"/>
</dbReference>
<feature type="binding site" evidence="11">
    <location>
        <begin position="103"/>
        <end position="110"/>
    </location>
    <ligand>
        <name>ATP</name>
        <dbReference type="ChEBI" id="CHEBI:30616"/>
    </ligand>
</feature>
<dbReference type="GO" id="GO:0006508">
    <property type="term" value="P:proteolysis"/>
    <property type="evidence" value="ECO:0007669"/>
    <property type="project" value="InterPro"/>
</dbReference>
<evidence type="ECO:0000256" key="10">
    <source>
        <dbReference type="ARBA" id="ARBA00023204"/>
    </source>
</evidence>
<dbReference type="InterPro" id="IPR004504">
    <property type="entry name" value="DNA_repair_RadA"/>
</dbReference>
<dbReference type="Gene3D" id="3.30.230.10">
    <property type="match status" value="1"/>
</dbReference>
<sequence>MYSEGVMKKPKSKFVCADCGTESPKWLGKCPGCGNWGSMSEELVVSSVMQEGALPSMLQKHATPVRLSQVETAEVTRFSTGSAEFDRALGGGVIPGEVFLVGGDPGIGKSTLLLQTAQLVAGAGFVVLYVTGEESIQQVRLRAQRLGAFHDALYVLAETDVDAILQHVLKLEPQFLIVDSIQTMFRSHVPSAPGSAQQVRESTMALLRLAKDRNVATCIVGHVTKDGTIAGPRLMEHMVDAVFYFEGDRNQRFRILRAVKNRFGSTNEIGVFDMQSGGLIDVLSPSEMFLAERSVGVAGSAVVSSLEGTRPMLIEVQALVTPTAFGTPRRMASGVDYNRVSLLMAVLEKRVGLPLQSQDAYVNVVGGVQMDEPAVDLGIAVSIASGFRDVPIQSGVVLIGEVGLTGEVRAVTHLEKRIQEAAKLGFTRVIAPSGNMKRLDRDSASDIEVIGVGSLQEALRLALGG</sequence>
<keyword evidence="10 11" id="KW-0234">DNA repair</keyword>
<dbReference type="SUPFAM" id="SSF54211">
    <property type="entry name" value="Ribosomal protein S5 domain 2-like"/>
    <property type="match status" value="1"/>
</dbReference>
<comment type="function">
    <text evidence="11">Plays a role in repairing double-strand DNA breaks, probably involving stabilizing or processing branched DNA or blocked replication forks.</text>
</comment>
<feature type="region of interest" description="Lon-protease-like" evidence="11">
    <location>
        <begin position="359"/>
        <end position="465"/>
    </location>
</feature>
<evidence type="ECO:0000256" key="6">
    <source>
        <dbReference type="ARBA" id="ARBA00022833"/>
    </source>
</evidence>
<protein>
    <recommendedName>
        <fullName evidence="11 12">DNA repair protein RadA</fullName>
    </recommendedName>
</protein>
<evidence type="ECO:0000256" key="9">
    <source>
        <dbReference type="ARBA" id="ARBA00023125"/>
    </source>
</evidence>
<evidence type="ECO:0000256" key="11">
    <source>
        <dbReference type="HAMAP-Rule" id="MF_01498"/>
    </source>
</evidence>
<dbReference type="GO" id="GO:0140664">
    <property type="term" value="F:ATP-dependent DNA damage sensor activity"/>
    <property type="evidence" value="ECO:0007669"/>
    <property type="project" value="InterPro"/>
</dbReference>
<dbReference type="CDD" id="cd01121">
    <property type="entry name" value="RadA_SMS_N"/>
    <property type="match status" value="1"/>
</dbReference>
<comment type="similarity">
    <text evidence="11 13">Belongs to the RecA family. RadA subfamily.</text>
</comment>
<evidence type="ECO:0000256" key="7">
    <source>
        <dbReference type="ARBA" id="ARBA00022840"/>
    </source>
</evidence>
<feature type="domain" description="RecA family profile 1" evidence="14">
    <location>
        <begin position="74"/>
        <end position="223"/>
    </location>
</feature>
<dbReference type="FunFam" id="3.30.230.10:FF:000031">
    <property type="entry name" value="DNA repair protein RadA"/>
    <property type="match status" value="1"/>
</dbReference>
<keyword evidence="16" id="KW-1185">Reference proteome</keyword>
<dbReference type="NCBIfam" id="TIGR00416">
    <property type="entry name" value="sms"/>
    <property type="match status" value="1"/>
</dbReference>
<dbReference type="GO" id="GO:0004176">
    <property type="term" value="F:ATP-dependent peptidase activity"/>
    <property type="evidence" value="ECO:0007669"/>
    <property type="project" value="InterPro"/>
</dbReference>
<keyword evidence="6 13" id="KW-0862">Zinc</keyword>
<dbReference type="GO" id="GO:0000725">
    <property type="term" value="P:recombinational repair"/>
    <property type="evidence" value="ECO:0007669"/>
    <property type="project" value="UniProtKB-UniRule"/>
</dbReference>
<comment type="function">
    <text evidence="13">DNA-dependent ATPase involved in processing of recombination intermediates, plays a role in repairing DNA breaks. Stimulates the branch migration of RecA-mediated strand transfer reactions, allowing the 3' invading strand to extend heteroduplex DNA faster. Binds ssDNA in the presence of ADP but not other nucleotides, has ATPase activity that is stimulated by ssDNA and various branched DNA structures, but inhibited by SSB. Does not have RecA's homology-searching function.</text>
</comment>
<evidence type="ECO:0000256" key="2">
    <source>
        <dbReference type="ARBA" id="ARBA00022741"/>
    </source>
</evidence>
<name>A0A9X1VAR9_9BACL</name>
<dbReference type="GO" id="GO:0005829">
    <property type="term" value="C:cytosol"/>
    <property type="evidence" value="ECO:0007669"/>
    <property type="project" value="TreeGrafter"/>
</dbReference>
<evidence type="ECO:0000256" key="1">
    <source>
        <dbReference type="ARBA" id="ARBA00022723"/>
    </source>
</evidence>
<keyword evidence="8 11" id="KW-0346">Stress response</keyword>
<dbReference type="Pfam" id="PF18073">
    <property type="entry name" value="Zn_ribbon_LapB"/>
    <property type="match status" value="1"/>
</dbReference>
<keyword evidence="4 13" id="KW-0863">Zinc-finger</keyword>
<reference evidence="15" key="1">
    <citation type="submission" date="2022-03" db="EMBL/GenBank/DDBJ databases">
        <title>Draft Genome Sequence of Firmicute Strain S0AB, a Heterotrophic Iron/Sulfur-Oxidizing Extreme Acidophile.</title>
        <authorList>
            <person name="Vergara E."/>
            <person name="Pakostova E."/>
            <person name="Johnson D.B."/>
            <person name="Holmes D.S."/>
        </authorList>
    </citation>
    <scope>NUCLEOTIDE SEQUENCE</scope>
    <source>
        <strain evidence="15">S0AB</strain>
    </source>
</reference>
<keyword evidence="9 11" id="KW-0238">DNA-binding</keyword>
<dbReference type="PANTHER" id="PTHR32472">
    <property type="entry name" value="DNA REPAIR PROTEIN RADA"/>
    <property type="match status" value="1"/>
</dbReference>
<keyword evidence="5 15" id="KW-0378">Hydrolase</keyword>
<evidence type="ECO:0000313" key="15">
    <source>
        <dbReference type="EMBL" id="MCI0183875.1"/>
    </source>
</evidence>
<evidence type="ECO:0000313" key="16">
    <source>
        <dbReference type="Proteomes" id="UP001139263"/>
    </source>
</evidence>
<dbReference type="InterPro" id="IPR020588">
    <property type="entry name" value="RecA_ATP-bd"/>
</dbReference>
<dbReference type="InterPro" id="IPR003593">
    <property type="entry name" value="AAA+_ATPase"/>
</dbReference>
<gene>
    <name evidence="11 15" type="primary">radA</name>
    <name evidence="15" type="ORF">MM817_02166</name>
</gene>
<dbReference type="InterPro" id="IPR020568">
    <property type="entry name" value="Ribosomal_Su5_D2-typ_SF"/>
</dbReference>
<keyword evidence="1 11" id="KW-0479">Metal-binding</keyword>
<accession>A0A9X1VAR9</accession>
<dbReference type="Proteomes" id="UP001139263">
    <property type="component" value="Unassembled WGS sequence"/>
</dbReference>
<evidence type="ECO:0000256" key="5">
    <source>
        <dbReference type="ARBA" id="ARBA00022801"/>
    </source>
</evidence>
<dbReference type="SUPFAM" id="SSF52540">
    <property type="entry name" value="P-loop containing nucleoside triphosphate hydrolases"/>
    <property type="match status" value="1"/>
</dbReference>
<dbReference type="AlphaFoldDB" id="A0A9X1VAR9"/>
<dbReference type="Pfam" id="PF13481">
    <property type="entry name" value="AAA_25"/>
    <property type="match status" value="1"/>
</dbReference>
<evidence type="ECO:0000256" key="4">
    <source>
        <dbReference type="ARBA" id="ARBA00022771"/>
    </source>
</evidence>
<dbReference type="Gene3D" id="3.40.50.300">
    <property type="entry name" value="P-loop containing nucleotide triphosphate hydrolases"/>
    <property type="match status" value="1"/>
</dbReference>
<evidence type="ECO:0000256" key="8">
    <source>
        <dbReference type="ARBA" id="ARBA00023016"/>
    </source>
</evidence>
<dbReference type="InterPro" id="IPR041166">
    <property type="entry name" value="Rubredoxin_2"/>
</dbReference>
<organism evidence="15 16">
    <name type="scientific">Sulfoacidibacillus ferrooxidans</name>
    <dbReference type="NCBI Taxonomy" id="2005001"/>
    <lineage>
        <taxon>Bacteria</taxon>
        <taxon>Bacillati</taxon>
        <taxon>Bacillota</taxon>
        <taxon>Bacilli</taxon>
        <taxon>Bacillales</taxon>
        <taxon>Alicyclobacillaceae</taxon>
        <taxon>Sulfoacidibacillus</taxon>
    </lineage>
</organism>
<comment type="domain">
    <text evidence="11">The middle region has homology to RecA with ATPase motifs including the RadA KNRFG motif, while the C-terminus is homologous to Lon protease.</text>
</comment>
<keyword evidence="2 11" id="KW-0547">Nucleotide-binding</keyword>
<evidence type="ECO:0000256" key="12">
    <source>
        <dbReference type="NCBIfam" id="TIGR00416"/>
    </source>
</evidence>
<evidence type="ECO:0000256" key="13">
    <source>
        <dbReference type="RuleBase" id="RU003555"/>
    </source>
</evidence>
<dbReference type="GO" id="GO:0003684">
    <property type="term" value="F:damaged DNA binding"/>
    <property type="evidence" value="ECO:0007669"/>
    <property type="project" value="InterPro"/>
</dbReference>
<comment type="caution">
    <text evidence="15">The sequence shown here is derived from an EMBL/GenBank/DDBJ whole genome shotgun (WGS) entry which is preliminary data.</text>
</comment>
<dbReference type="GO" id="GO:0008270">
    <property type="term" value="F:zinc ion binding"/>
    <property type="evidence" value="ECO:0007669"/>
    <property type="project" value="UniProtKB-KW"/>
</dbReference>
<dbReference type="PRINTS" id="PR01874">
    <property type="entry name" value="DNAREPAIRADA"/>
</dbReference>
<dbReference type="InterPro" id="IPR027417">
    <property type="entry name" value="P-loop_NTPase"/>
</dbReference>
<feature type="short sequence motif" description="RadA KNRFG motif" evidence="11">
    <location>
        <begin position="260"/>
        <end position="264"/>
    </location>
</feature>
<proteinExistence type="inferred from homology"/>
<dbReference type="GO" id="GO:0005524">
    <property type="term" value="F:ATP binding"/>
    <property type="evidence" value="ECO:0007669"/>
    <property type="project" value="UniProtKB-UniRule"/>
</dbReference>
<keyword evidence="7 11" id="KW-0067">ATP-binding</keyword>
<evidence type="ECO:0000259" key="14">
    <source>
        <dbReference type="PROSITE" id="PS50162"/>
    </source>
</evidence>
<dbReference type="PROSITE" id="PS50162">
    <property type="entry name" value="RECA_2"/>
    <property type="match status" value="1"/>
</dbReference>
<dbReference type="FunFam" id="3.40.50.300:FF:000050">
    <property type="entry name" value="DNA repair protein RadA"/>
    <property type="match status" value="1"/>
</dbReference>
<dbReference type="SMART" id="SM00382">
    <property type="entry name" value="AAA"/>
    <property type="match status" value="1"/>
</dbReference>
<dbReference type="Pfam" id="PF13541">
    <property type="entry name" value="ChlI"/>
    <property type="match status" value="1"/>
</dbReference>